<name>A0ABP9UPF9_9BACT</name>
<protein>
    <recommendedName>
        <fullName evidence="1">TPM domain-containing protein</fullName>
    </recommendedName>
</protein>
<reference evidence="2 3" key="1">
    <citation type="submission" date="2024-02" db="EMBL/GenBank/DDBJ databases">
        <title>Haloferula sargassicola NBRC 104335.</title>
        <authorList>
            <person name="Ichikawa N."/>
            <person name="Katano-Makiyama Y."/>
            <person name="Hidaka K."/>
        </authorList>
    </citation>
    <scope>NUCLEOTIDE SEQUENCE [LARGE SCALE GENOMIC DNA]</scope>
    <source>
        <strain evidence="2 3">NBRC 104335</strain>
    </source>
</reference>
<dbReference type="Gene3D" id="3.10.310.50">
    <property type="match status" value="1"/>
</dbReference>
<comment type="caution">
    <text evidence="2">The sequence shown here is derived from an EMBL/GenBank/DDBJ whole genome shotgun (WGS) entry which is preliminary data.</text>
</comment>
<dbReference type="InterPro" id="IPR007621">
    <property type="entry name" value="TPM_dom"/>
</dbReference>
<dbReference type="RefSeq" id="WP_353567553.1">
    <property type="nucleotide sequence ID" value="NZ_BAABRI010000014.1"/>
</dbReference>
<evidence type="ECO:0000313" key="2">
    <source>
        <dbReference type="EMBL" id="GAA5483446.1"/>
    </source>
</evidence>
<dbReference type="EMBL" id="BAABRI010000014">
    <property type="protein sequence ID" value="GAA5483446.1"/>
    <property type="molecule type" value="Genomic_DNA"/>
</dbReference>
<dbReference type="Proteomes" id="UP001476282">
    <property type="component" value="Unassembled WGS sequence"/>
</dbReference>
<gene>
    <name evidence="2" type="ORF">Hsar01_02679</name>
</gene>
<sequence length="195" mass="21473">MDCPYCHGFLPSGADTCPTCQLSADRVSALLGPVPAFEQPVGDRTGHFQSKTKKQLADRIGEIEHHFPQIRIRVVMGRFGAEHPLSLHAFWLFNSGQFCGAAERLGHNRMILVVIDPEHLRAAIAPGYGLEPFFSHENLDAILELARPSWRGGLWAAGIRAVLDGLEKELTSIARNIEEAFGIVSHTEHRPGGTF</sequence>
<keyword evidence="3" id="KW-1185">Reference proteome</keyword>
<organism evidence="2 3">
    <name type="scientific">Haloferula sargassicola</name>
    <dbReference type="NCBI Taxonomy" id="490096"/>
    <lineage>
        <taxon>Bacteria</taxon>
        <taxon>Pseudomonadati</taxon>
        <taxon>Verrucomicrobiota</taxon>
        <taxon>Verrucomicrobiia</taxon>
        <taxon>Verrucomicrobiales</taxon>
        <taxon>Verrucomicrobiaceae</taxon>
        <taxon>Haloferula</taxon>
    </lineage>
</organism>
<dbReference type="Pfam" id="PF04536">
    <property type="entry name" value="TPM_phosphatase"/>
    <property type="match status" value="1"/>
</dbReference>
<evidence type="ECO:0000313" key="3">
    <source>
        <dbReference type="Proteomes" id="UP001476282"/>
    </source>
</evidence>
<evidence type="ECO:0000259" key="1">
    <source>
        <dbReference type="Pfam" id="PF04536"/>
    </source>
</evidence>
<feature type="domain" description="TPM" evidence="1">
    <location>
        <begin position="43"/>
        <end position="168"/>
    </location>
</feature>
<accession>A0ABP9UPF9</accession>
<proteinExistence type="predicted"/>